<proteinExistence type="predicted"/>
<dbReference type="OrthoDB" id="3648721at2"/>
<sequence>MSVKKYSYQMLDLFSSDENYASFRIIIVDLLNYGAASQVYAGYQTDNLVNSELTDVQKSWASVDNEEFKNIKNYDYKTIANPTARWRTSALVLDNSVMLRAKFSADNIENKTVEIICNGRTFTYTKNDFVDNGNGTYYVCCDELYADEMSDDIFLTVYENGVPCSNTMRFSIESYARIIRDNYQGSDLDKLTTAMMLYGKSARAYRG</sequence>
<dbReference type="AlphaFoldDB" id="A0A1T4KML2"/>
<dbReference type="Proteomes" id="UP000190657">
    <property type="component" value="Unassembled WGS sequence"/>
</dbReference>
<gene>
    <name evidence="1" type="ORF">SAMN02745114_00540</name>
</gene>
<dbReference type="STRING" id="290054.SAMN02745114_00540"/>
<reference evidence="1 2" key="1">
    <citation type="submission" date="2017-02" db="EMBL/GenBank/DDBJ databases">
        <authorList>
            <person name="Peterson S.W."/>
        </authorList>
    </citation>
    <scope>NUCLEOTIDE SEQUENCE [LARGE SCALE GENOMIC DNA]</scope>
    <source>
        <strain evidence="1 2">ATCC 51222</strain>
    </source>
</reference>
<name>A0A1T4KML2_9FIRM</name>
<organism evidence="1 2">
    <name type="scientific">Eubacterium coprostanoligenes</name>
    <dbReference type="NCBI Taxonomy" id="290054"/>
    <lineage>
        <taxon>Bacteria</taxon>
        <taxon>Bacillati</taxon>
        <taxon>Bacillota</taxon>
        <taxon>Clostridia</taxon>
        <taxon>Eubacteriales</taxon>
        <taxon>Eubacteriaceae</taxon>
        <taxon>Eubacterium</taxon>
    </lineage>
</organism>
<dbReference type="EMBL" id="FUWW01000004">
    <property type="protein sequence ID" value="SJZ43629.1"/>
    <property type="molecule type" value="Genomic_DNA"/>
</dbReference>
<evidence type="ECO:0000313" key="1">
    <source>
        <dbReference type="EMBL" id="SJZ43629.1"/>
    </source>
</evidence>
<accession>A0A1T4KML2</accession>
<keyword evidence="2" id="KW-1185">Reference proteome</keyword>
<dbReference type="RefSeq" id="WP_078768041.1">
    <property type="nucleotide sequence ID" value="NZ_FUWW01000004.1"/>
</dbReference>
<protein>
    <submittedName>
        <fullName evidence="1">Uncharacterized protein</fullName>
    </submittedName>
</protein>
<evidence type="ECO:0000313" key="2">
    <source>
        <dbReference type="Proteomes" id="UP000190657"/>
    </source>
</evidence>